<keyword evidence="3" id="KW-1185">Reference proteome</keyword>
<sequence>MSDPNPPKIVDSTVNEDDDDLFPTDMFQEPEGFRPVTPPPTTEEYVRDEEDIWPGMGGGER</sequence>
<name>A0A4P9W2L1_9FUNG</name>
<accession>A0A4P9W2L1</accession>
<organism evidence="2 3">
    <name type="scientific">Blyttiomyces helicus</name>
    <dbReference type="NCBI Taxonomy" id="388810"/>
    <lineage>
        <taxon>Eukaryota</taxon>
        <taxon>Fungi</taxon>
        <taxon>Fungi incertae sedis</taxon>
        <taxon>Chytridiomycota</taxon>
        <taxon>Chytridiomycota incertae sedis</taxon>
        <taxon>Chytridiomycetes</taxon>
        <taxon>Chytridiomycetes incertae sedis</taxon>
        <taxon>Blyttiomyces</taxon>
    </lineage>
</organism>
<gene>
    <name evidence="2" type="ORF">BDK51DRAFT_52821</name>
</gene>
<protein>
    <submittedName>
        <fullName evidence="2">Uncharacterized protein</fullName>
    </submittedName>
</protein>
<dbReference type="AlphaFoldDB" id="A0A4P9W2L1"/>
<evidence type="ECO:0000256" key="1">
    <source>
        <dbReference type="SAM" id="MobiDB-lite"/>
    </source>
</evidence>
<dbReference type="EMBL" id="KZ999470">
    <property type="protein sequence ID" value="RKO85038.1"/>
    <property type="molecule type" value="Genomic_DNA"/>
</dbReference>
<dbReference type="Proteomes" id="UP000269721">
    <property type="component" value="Unassembled WGS sequence"/>
</dbReference>
<reference evidence="3" key="1">
    <citation type="journal article" date="2018" name="Nat. Microbiol.">
        <title>Leveraging single-cell genomics to expand the fungal tree of life.</title>
        <authorList>
            <person name="Ahrendt S.R."/>
            <person name="Quandt C.A."/>
            <person name="Ciobanu D."/>
            <person name="Clum A."/>
            <person name="Salamov A."/>
            <person name="Andreopoulos B."/>
            <person name="Cheng J.F."/>
            <person name="Woyke T."/>
            <person name="Pelin A."/>
            <person name="Henrissat B."/>
            <person name="Reynolds N.K."/>
            <person name="Benny G.L."/>
            <person name="Smith M.E."/>
            <person name="James T.Y."/>
            <person name="Grigoriev I.V."/>
        </authorList>
    </citation>
    <scope>NUCLEOTIDE SEQUENCE [LARGE SCALE GENOMIC DNA]</scope>
</reference>
<feature type="region of interest" description="Disordered" evidence="1">
    <location>
        <begin position="1"/>
        <end position="43"/>
    </location>
</feature>
<evidence type="ECO:0000313" key="3">
    <source>
        <dbReference type="Proteomes" id="UP000269721"/>
    </source>
</evidence>
<proteinExistence type="predicted"/>
<evidence type="ECO:0000313" key="2">
    <source>
        <dbReference type="EMBL" id="RKO85038.1"/>
    </source>
</evidence>